<comment type="caution">
    <text evidence="1">The sequence shown here is derived from an EMBL/GenBank/DDBJ whole genome shotgun (WGS) entry which is preliminary data.</text>
</comment>
<keyword evidence="2" id="KW-1185">Reference proteome</keyword>
<sequence length="107" mass="11471">MEIFLEIGDVNGIGSTFGQLGIMASGRCRAAEGLRLVTLGAMILGPTESDNFEIVESWANGLASELNYTQEQFDAMSLELVEAYQKDNGLSLIDAAFADPVPDPDKV</sequence>
<name>A0ABT5XHP1_9EURY</name>
<gene>
    <name evidence="1" type="ORF">P0O24_11725</name>
</gene>
<protein>
    <submittedName>
        <fullName evidence="1">Uncharacterized protein</fullName>
    </submittedName>
</protein>
<dbReference type="RefSeq" id="WP_316969942.1">
    <property type="nucleotide sequence ID" value="NZ_JARFPL010000056.1"/>
</dbReference>
<proteinExistence type="predicted"/>
<accession>A0ABT5XHP1</accession>
<dbReference type="EMBL" id="JARFPL010000056">
    <property type="protein sequence ID" value="MDF0594247.1"/>
    <property type="molecule type" value="Genomic_DNA"/>
</dbReference>
<evidence type="ECO:0000313" key="1">
    <source>
        <dbReference type="EMBL" id="MDF0594247.1"/>
    </source>
</evidence>
<evidence type="ECO:0000313" key="2">
    <source>
        <dbReference type="Proteomes" id="UP001215956"/>
    </source>
</evidence>
<dbReference type="Proteomes" id="UP001215956">
    <property type="component" value="Unassembled WGS sequence"/>
</dbReference>
<reference evidence="1 2" key="1">
    <citation type="submission" date="2023-03" db="EMBL/GenBank/DDBJ databases">
        <title>Whole genome sequencing of Methanotrichaceae archaeon M04Ac.</title>
        <authorList>
            <person name="Khomyakova M.A."/>
            <person name="Merkel A.Y."/>
            <person name="Slobodkin A.I."/>
        </authorList>
    </citation>
    <scope>NUCLEOTIDE SEQUENCE [LARGE SCALE GENOMIC DNA]</scope>
    <source>
        <strain evidence="1 2">M04Ac</strain>
    </source>
</reference>
<organism evidence="1 2">
    <name type="scientific">Candidatus Methanocrinis alkalitolerans</name>
    <dbReference type="NCBI Taxonomy" id="3033395"/>
    <lineage>
        <taxon>Archaea</taxon>
        <taxon>Methanobacteriati</taxon>
        <taxon>Methanobacteriota</taxon>
        <taxon>Stenosarchaea group</taxon>
        <taxon>Methanomicrobia</taxon>
        <taxon>Methanotrichales</taxon>
        <taxon>Methanotrichaceae</taxon>
        <taxon>Methanocrinis</taxon>
    </lineage>
</organism>